<protein>
    <submittedName>
        <fullName evidence="1">Uncharacterized protein</fullName>
    </submittedName>
</protein>
<dbReference type="Proteomes" id="UP000032309">
    <property type="component" value="Unassembled WGS sequence"/>
</dbReference>
<proteinExistence type="predicted"/>
<organism evidence="1 2">
    <name type="scientific">Candidatus Brocadia sinica JPN1</name>
    <dbReference type="NCBI Taxonomy" id="1197129"/>
    <lineage>
        <taxon>Bacteria</taxon>
        <taxon>Pseudomonadati</taxon>
        <taxon>Planctomycetota</taxon>
        <taxon>Candidatus Brocadiia</taxon>
        <taxon>Candidatus Brocadiales</taxon>
        <taxon>Candidatus Brocadiaceae</taxon>
        <taxon>Candidatus Brocadia</taxon>
    </lineage>
</organism>
<comment type="caution">
    <text evidence="1">The sequence shown here is derived from an EMBL/GenBank/DDBJ whole genome shotgun (WGS) entry which is preliminary data.</text>
</comment>
<accession>A0ABQ0JYB6</accession>
<keyword evidence="2" id="KW-1185">Reference proteome</keyword>
<sequence length="122" mass="13764">MLKFQFSGLWILPEIENVKADLFDKFFGGGTAKARVAFNTKDNSSRLSLKVWRNVRSGEITFALLVLRIEVLGYDALGGLVYSRDLDGFTFGDSSSGHWLQKLQELPANIQQIRISFIGNYE</sequence>
<name>A0ABQ0JYB6_9BACT</name>
<evidence type="ECO:0000313" key="2">
    <source>
        <dbReference type="Proteomes" id="UP000032309"/>
    </source>
</evidence>
<gene>
    <name evidence="1" type="ORF">BROSI_A2288</name>
</gene>
<evidence type="ECO:0000313" key="1">
    <source>
        <dbReference type="EMBL" id="GAN33754.1"/>
    </source>
</evidence>
<dbReference type="EMBL" id="BAFN01000001">
    <property type="protein sequence ID" value="GAN33754.1"/>
    <property type="molecule type" value="Genomic_DNA"/>
</dbReference>
<reference evidence="2" key="1">
    <citation type="journal article" date="2015" name="Genome Announc.">
        <title>Draft Genome Sequence of an Anaerobic Ammonium-Oxidizing Bacterium, "Candidatus Brocadia sinica".</title>
        <authorList>
            <person name="Oshiki M."/>
            <person name="Shinyako-Hata K."/>
            <person name="Satoh H."/>
            <person name="Okabe S."/>
        </authorList>
    </citation>
    <scope>NUCLEOTIDE SEQUENCE [LARGE SCALE GENOMIC DNA]</scope>
    <source>
        <strain evidence="2">JPN1</strain>
    </source>
</reference>
<dbReference type="RefSeq" id="WP_052563841.1">
    <property type="nucleotide sequence ID" value="NZ_BAFN01000001.1"/>
</dbReference>